<dbReference type="AlphaFoldDB" id="A0A5B0LMZ5"/>
<dbReference type="EMBL" id="VSWC01000092">
    <property type="protein sequence ID" value="KAA1090848.1"/>
    <property type="molecule type" value="Genomic_DNA"/>
</dbReference>
<evidence type="ECO:0000313" key="4">
    <source>
        <dbReference type="Proteomes" id="UP000325313"/>
    </source>
</evidence>
<comment type="caution">
    <text evidence="1">The sequence shown here is derived from an EMBL/GenBank/DDBJ whole genome shotgun (WGS) entry which is preliminary data.</text>
</comment>
<proteinExistence type="predicted"/>
<gene>
    <name evidence="2" type="ORF">PGT21_015586</name>
    <name evidence="1" type="ORF">PGTUg99_020823</name>
</gene>
<name>A0A5B0LMZ5_PUCGR</name>
<keyword evidence="3" id="KW-1185">Reference proteome</keyword>
<dbReference type="Proteomes" id="UP000324748">
    <property type="component" value="Unassembled WGS sequence"/>
</dbReference>
<dbReference type="Proteomes" id="UP000325313">
    <property type="component" value="Unassembled WGS sequence"/>
</dbReference>
<organism evidence="1 4">
    <name type="scientific">Puccinia graminis f. sp. tritici</name>
    <dbReference type="NCBI Taxonomy" id="56615"/>
    <lineage>
        <taxon>Eukaryota</taxon>
        <taxon>Fungi</taxon>
        <taxon>Dikarya</taxon>
        <taxon>Basidiomycota</taxon>
        <taxon>Pucciniomycotina</taxon>
        <taxon>Pucciniomycetes</taxon>
        <taxon>Pucciniales</taxon>
        <taxon>Pucciniaceae</taxon>
        <taxon>Puccinia</taxon>
    </lineage>
</organism>
<accession>A0A5B0LMZ5</accession>
<protein>
    <submittedName>
        <fullName evidence="1">Uncharacterized protein</fullName>
    </submittedName>
</protein>
<evidence type="ECO:0000313" key="3">
    <source>
        <dbReference type="Proteomes" id="UP000324748"/>
    </source>
</evidence>
<evidence type="ECO:0000313" key="1">
    <source>
        <dbReference type="EMBL" id="KAA1065436.1"/>
    </source>
</evidence>
<evidence type="ECO:0000313" key="2">
    <source>
        <dbReference type="EMBL" id="KAA1090848.1"/>
    </source>
</evidence>
<reference evidence="3 4" key="1">
    <citation type="submission" date="2019-05" db="EMBL/GenBank/DDBJ databases">
        <title>Emergence of the Ug99 lineage of the wheat stem rust pathogen through somatic hybridization.</title>
        <authorList>
            <person name="Li F."/>
            <person name="Upadhyaya N.M."/>
            <person name="Sperschneider J."/>
            <person name="Matny O."/>
            <person name="Nguyen-Phuc H."/>
            <person name="Mago R."/>
            <person name="Raley C."/>
            <person name="Miller M.E."/>
            <person name="Silverstein K.A.T."/>
            <person name="Henningsen E."/>
            <person name="Hirsch C.D."/>
            <person name="Visser B."/>
            <person name="Pretorius Z.A."/>
            <person name="Steffenson B.J."/>
            <person name="Schwessinger B."/>
            <person name="Dodds P.N."/>
            <person name="Figueroa M."/>
        </authorList>
    </citation>
    <scope>NUCLEOTIDE SEQUENCE [LARGE SCALE GENOMIC DNA]</scope>
    <source>
        <strain evidence="2">21-0</strain>
        <strain evidence="1 4">Ug99</strain>
    </source>
</reference>
<dbReference type="EMBL" id="VDEP01000510">
    <property type="protein sequence ID" value="KAA1065436.1"/>
    <property type="molecule type" value="Genomic_DNA"/>
</dbReference>
<sequence>MSSVPHQQSTTNRSVGQPLCFCLTSSTTQVQQPTTFDRFKRLNLACAVFSFINDKKKQTTLNLPKPTAISN</sequence>